<proteinExistence type="predicted"/>
<comment type="caution">
    <text evidence="2">The sequence shown here is derived from an EMBL/GenBank/DDBJ whole genome shotgun (WGS) entry which is preliminary data.</text>
</comment>
<organism evidence="2 3">
    <name type="scientific">Mycena alexandri</name>
    <dbReference type="NCBI Taxonomy" id="1745969"/>
    <lineage>
        <taxon>Eukaryota</taxon>
        <taxon>Fungi</taxon>
        <taxon>Dikarya</taxon>
        <taxon>Basidiomycota</taxon>
        <taxon>Agaricomycotina</taxon>
        <taxon>Agaricomycetes</taxon>
        <taxon>Agaricomycetidae</taxon>
        <taxon>Agaricales</taxon>
        <taxon>Marasmiineae</taxon>
        <taxon>Mycenaceae</taxon>
        <taxon>Mycena</taxon>
    </lineage>
</organism>
<gene>
    <name evidence="2" type="ORF">C8F04DRAFT_1256405</name>
</gene>
<feature type="compositionally biased region" description="Polar residues" evidence="1">
    <location>
        <begin position="408"/>
        <end position="430"/>
    </location>
</feature>
<evidence type="ECO:0000313" key="3">
    <source>
        <dbReference type="Proteomes" id="UP001218188"/>
    </source>
</evidence>
<dbReference type="AlphaFoldDB" id="A0AAD6T1X8"/>
<dbReference type="Proteomes" id="UP001218188">
    <property type="component" value="Unassembled WGS sequence"/>
</dbReference>
<reference evidence="2" key="1">
    <citation type="submission" date="2023-03" db="EMBL/GenBank/DDBJ databases">
        <title>Massive genome expansion in bonnet fungi (Mycena s.s.) driven by repeated elements and novel gene families across ecological guilds.</title>
        <authorList>
            <consortium name="Lawrence Berkeley National Laboratory"/>
            <person name="Harder C.B."/>
            <person name="Miyauchi S."/>
            <person name="Viragh M."/>
            <person name="Kuo A."/>
            <person name="Thoen E."/>
            <person name="Andreopoulos B."/>
            <person name="Lu D."/>
            <person name="Skrede I."/>
            <person name="Drula E."/>
            <person name="Henrissat B."/>
            <person name="Morin E."/>
            <person name="Kohler A."/>
            <person name="Barry K."/>
            <person name="LaButti K."/>
            <person name="Morin E."/>
            <person name="Salamov A."/>
            <person name="Lipzen A."/>
            <person name="Mereny Z."/>
            <person name="Hegedus B."/>
            <person name="Baldrian P."/>
            <person name="Stursova M."/>
            <person name="Weitz H."/>
            <person name="Taylor A."/>
            <person name="Grigoriev I.V."/>
            <person name="Nagy L.G."/>
            <person name="Martin F."/>
            <person name="Kauserud H."/>
        </authorList>
    </citation>
    <scope>NUCLEOTIDE SEQUENCE</scope>
    <source>
        <strain evidence="2">CBHHK200</strain>
    </source>
</reference>
<feature type="region of interest" description="Disordered" evidence="1">
    <location>
        <begin position="1"/>
        <end position="44"/>
    </location>
</feature>
<evidence type="ECO:0000313" key="2">
    <source>
        <dbReference type="EMBL" id="KAJ7037888.1"/>
    </source>
</evidence>
<evidence type="ECO:0000256" key="1">
    <source>
        <dbReference type="SAM" id="MobiDB-lite"/>
    </source>
</evidence>
<sequence length="430" mass="45821">MSLSVNPPSAVAPSYSPEPGNDEQTPLTKYRAFSGNRTRKSGRDNVILTGQDEQANVPTYGPSALIGGSVSLEDGESVSKVALEIKGTIEFMAADSMVTQTIFAEHSILWSMEHSAGAASPSTVPFLAHLPAQFEYNKATYPLPPSYSVSADGGVYAKIVYSLAVTVSRARGRKLAFLSPNSKNTCVAITTSFPTHQLKLILLFSISIPFAYSPRTRAIAPFPSNPKITLGQRQFDELTLTARPRPRVLLPPVDVQVCYPPLFPSPPAHTDAARLAAVQLLTPTADVFPLGTPIPVHVHLTGPPASLSEFLPTAGGAPPRSRVAVRLLRQTTMLVDGHKETCQTTLWTAALVAASGAQDAWDGELRADADAGVLVGSFDAGVLGVQDFIVLDVLDPAGPKSQFARFASSPTPMSSARILPTNQSQWNARR</sequence>
<protein>
    <submittedName>
        <fullName evidence="2">Uncharacterized protein</fullName>
    </submittedName>
</protein>
<name>A0AAD6T1X8_9AGAR</name>
<feature type="region of interest" description="Disordered" evidence="1">
    <location>
        <begin position="406"/>
        <end position="430"/>
    </location>
</feature>
<keyword evidence="3" id="KW-1185">Reference proteome</keyword>
<accession>A0AAD6T1X8</accession>
<dbReference type="EMBL" id="JARJCM010000034">
    <property type="protein sequence ID" value="KAJ7037888.1"/>
    <property type="molecule type" value="Genomic_DNA"/>
</dbReference>